<proteinExistence type="predicted"/>
<dbReference type="EMBL" id="KN838952">
    <property type="protein sequence ID" value="KIJ91956.1"/>
    <property type="molecule type" value="Genomic_DNA"/>
</dbReference>
<evidence type="ECO:0000313" key="3">
    <source>
        <dbReference type="Proteomes" id="UP000054477"/>
    </source>
</evidence>
<dbReference type="AlphaFoldDB" id="A0A0C9X2T6"/>
<name>A0A0C9X2T6_9AGAR</name>
<dbReference type="Proteomes" id="UP000054477">
    <property type="component" value="Unassembled WGS sequence"/>
</dbReference>
<evidence type="ECO:0000256" key="1">
    <source>
        <dbReference type="SAM" id="MobiDB-lite"/>
    </source>
</evidence>
<dbReference type="HOGENOM" id="CLU_2320776_0_0_1"/>
<accession>A0A0C9X2T6</accession>
<keyword evidence="3" id="KW-1185">Reference proteome</keyword>
<feature type="region of interest" description="Disordered" evidence="1">
    <location>
        <begin position="77"/>
        <end position="99"/>
    </location>
</feature>
<reference evidence="2 3" key="1">
    <citation type="submission" date="2014-04" db="EMBL/GenBank/DDBJ databases">
        <authorList>
            <consortium name="DOE Joint Genome Institute"/>
            <person name="Kuo A."/>
            <person name="Kohler A."/>
            <person name="Nagy L.G."/>
            <person name="Floudas D."/>
            <person name="Copeland A."/>
            <person name="Barry K.W."/>
            <person name="Cichocki N."/>
            <person name="Veneault-Fourrey C."/>
            <person name="LaButti K."/>
            <person name="Lindquist E.A."/>
            <person name="Lipzen A."/>
            <person name="Lundell T."/>
            <person name="Morin E."/>
            <person name="Murat C."/>
            <person name="Sun H."/>
            <person name="Tunlid A."/>
            <person name="Henrissat B."/>
            <person name="Grigoriev I.V."/>
            <person name="Hibbett D.S."/>
            <person name="Martin F."/>
            <person name="Nordberg H.P."/>
            <person name="Cantor M.N."/>
            <person name="Hua S.X."/>
        </authorList>
    </citation>
    <scope>NUCLEOTIDE SEQUENCE [LARGE SCALE GENOMIC DNA]</scope>
    <source>
        <strain evidence="2 3">LaAM-08-1</strain>
    </source>
</reference>
<evidence type="ECO:0000313" key="2">
    <source>
        <dbReference type="EMBL" id="KIJ91956.1"/>
    </source>
</evidence>
<reference evidence="3" key="2">
    <citation type="submission" date="2015-01" db="EMBL/GenBank/DDBJ databases">
        <title>Evolutionary Origins and Diversification of the Mycorrhizal Mutualists.</title>
        <authorList>
            <consortium name="DOE Joint Genome Institute"/>
            <consortium name="Mycorrhizal Genomics Consortium"/>
            <person name="Kohler A."/>
            <person name="Kuo A."/>
            <person name="Nagy L.G."/>
            <person name="Floudas D."/>
            <person name="Copeland A."/>
            <person name="Barry K.W."/>
            <person name="Cichocki N."/>
            <person name="Veneault-Fourrey C."/>
            <person name="LaButti K."/>
            <person name="Lindquist E.A."/>
            <person name="Lipzen A."/>
            <person name="Lundell T."/>
            <person name="Morin E."/>
            <person name="Murat C."/>
            <person name="Riley R."/>
            <person name="Ohm R."/>
            <person name="Sun H."/>
            <person name="Tunlid A."/>
            <person name="Henrissat B."/>
            <person name="Grigoriev I.V."/>
            <person name="Hibbett D.S."/>
            <person name="Martin F."/>
        </authorList>
    </citation>
    <scope>NUCLEOTIDE SEQUENCE [LARGE SCALE GENOMIC DNA]</scope>
    <source>
        <strain evidence="3">LaAM-08-1</strain>
    </source>
</reference>
<sequence length="99" mass="11068">MFQHQQLLLSHENERIRTCCMQIKRQTMTGSSSDVGFDSLSIPRIDVSALCRRPSRDALASTTSLERQEGTHLNAWHGLRGRGNANKTTGSAHIPFPHI</sequence>
<protein>
    <submittedName>
        <fullName evidence="2">Uncharacterized protein</fullName>
    </submittedName>
</protein>
<gene>
    <name evidence="2" type="ORF">K443DRAFT_13976</name>
</gene>
<organism evidence="2 3">
    <name type="scientific">Laccaria amethystina LaAM-08-1</name>
    <dbReference type="NCBI Taxonomy" id="1095629"/>
    <lineage>
        <taxon>Eukaryota</taxon>
        <taxon>Fungi</taxon>
        <taxon>Dikarya</taxon>
        <taxon>Basidiomycota</taxon>
        <taxon>Agaricomycotina</taxon>
        <taxon>Agaricomycetes</taxon>
        <taxon>Agaricomycetidae</taxon>
        <taxon>Agaricales</taxon>
        <taxon>Agaricineae</taxon>
        <taxon>Hydnangiaceae</taxon>
        <taxon>Laccaria</taxon>
    </lineage>
</organism>